<evidence type="ECO:0000256" key="3">
    <source>
        <dbReference type="ARBA" id="ARBA00023274"/>
    </source>
</evidence>
<dbReference type="InterPro" id="IPR009027">
    <property type="entry name" value="Ribosomal_bL9/RNase_H1_N"/>
</dbReference>
<dbReference type="Proteomes" id="UP000585474">
    <property type="component" value="Unassembled WGS sequence"/>
</dbReference>
<organism evidence="7 8">
    <name type="scientific">Actinidia rufa</name>
    <dbReference type="NCBI Taxonomy" id="165716"/>
    <lineage>
        <taxon>Eukaryota</taxon>
        <taxon>Viridiplantae</taxon>
        <taxon>Streptophyta</taxon>
        <taxon>Embryophyta</taxon>
        <taxon>Tracheophyta</taxon>
        <taxon>Spermatophyta</taxon>
        <taxon>Magnoliopsida</taxon>
        <taxon>eudicotyledons</taxon>
        <taxon>Gunneridae</taxon>
        <taxon>Pentapetalae</taxon>
        <taxon>asterids</taxon>
        <taxon>Ericales</taxon>
        <taxon>Actinidiaceae</taxon>
        <taxon>Actinidia</taxon>
    </lineage>
</organism>
<keyword evidence="8" id="KW-1185">Reference proteome</keyword>
<comment type="caution">
    <text evidence="7">The sequence shown here is derived from an EMBL/GenBank/DDBJ whole genome shotgun (WGS) entry which is preliminary data.</text>
</comment>
<evidence type="ECO:0000256" key="1">
    <source>
        <dbReference type="ARBA" id="ARBA00010605"/>
    </source>
</evidence>
<dbReference type="Pfam" id="PF01281">
    <property type="entry name" value="Ribosomal_L9_N"/>
    <property type="match status" value="1"/>
</dbReference>
<dbReference type="GO" id="GO:0006412">
    <property type="term" value="P:translation"/>
    <property type="evidence" value="ECO:0007669"/>
    <property type="project" value="InterPro"/>
</dbReference>
<dbReference type="InterPro" id="IPR036935">
    <property type="entry name" value="Ribosomal_bL9_N_sf"/>
</dbReference>
<sequence length="432" mass="48504">MAYIQYGRNILRLMKTMKDPTLLQSSDRVLHHPLLFAGQGVRYRKLEVILTTTIDKLGKAGETVKVAPGYFRNHLMPKLRAVPNIDKFAYLISEQRKIYEPKEVEEVKVVKKTDGDKMKEYQAAAKRLDSAKLVLKRFGNADNELRSPVTKDDILAEKRACSNSIVTFNKMVLVEHMASSLGSFKDNRGGGSGCCCYRLLVGGLGGEDLCGQLQATFSGTALALLLPCSEMPSFPGLLGRNPAVPCQSQHNRFWNEYLFDPFKPKTLISMHNHSCFAPAFQIDGSPFQRPILLGEECSIRLLVIQGISAPYKMMDLQMPLLAPRSGLTSFEDNIYLGISTDPPYLIMAFLVFPLKVARQLFVNIEPENLHLPTPLSSFGEFELPLRLPKSIPLPPGKVQWILNLKIRRKCDEQFLSLASCFLGQSYTKCFCY</sequence>
<evidence type="ECO:0000256" key="2">
    <source>
        <dbReference type="ARBA" id="ARBA00022980"/>
    </source>
</evidence>
<evidence type="ECO:0000313" key="8">
    <source>
        <dbReference type="Proteomes" id="UP000585474"/>
    </source>
</evidence>
<keyword evidence="3" id="KW-0687">Ribonucleoprotein</keyword>
<dbReference type="OrthoDB" id="5555409at2759"/>
<evidence type="ECO:0000256" key="4">
    <source>
        <dbReference type="ARBA" id="ARBA00031047"/>
    </source>
</evidence>
<dbReference type="EMBL" id="BJWL01000159">
    <property type="protein sequence ID" value="GFS32229.1"/>
    <property type="molecule type" value="Genomic_DNA"/>
</dbReference>
<keyword evidence="2 7" id="KW-0689">Ribosomal protein</keyword>
<evidence type="ECO:0000259" key="6">
    <source>
        <dbReference type="Pfam" id="PF01281"/>
    </source>
</evidence>
<dbReference type="GO" id="GO:0005840">
    <property type="term" value="C:ribosome"/>
    <property type="evidence" value="ECO:0007669"/>
    <property type="project" value="UniProtKB-KW"/>
</dbReference>
<dbReference type="SUPFAM" id="SSF55658">
    <property type="entry name" value="L9 N-domain-like"/>
    <property type="match status" value="1"/>
</dbReference>
<dbReference type="Gene3D" id="3.40.5.10">
    <property type="entry name" value="Ribosomal protein L9, N-terminal domain"/>
    <property type="match status" value="1"/>
</dbReference>
<dbReference type="FunFam" id="3.40.5.10:FF:000007">
    <property type="entry name" value="50S ribosomal protein L9"/>
    <property type="match status" value="1"/>
</dbReference>
<proteinExistence type="inferred from homology"/>
<evidence type="ECO:0000256" key="5">
    <source>
        <dbReference type="ARBA" id="ARBA00035193"/>
    </source>
</evidence>
<dbReference type="PANTHER" id="PTHR21368">
    <property type="entry name" value="50S RIBOSOMAL PROTEIN L9"/>
    <property type="match status" value="1"/>
</dbReference>
<dbReference type="InterPro" id="IPR020070">
    <property type="entry name" value="Ribosomal_bL9_N"/>
</dbReference>
<dbReference type="InterPro" id="IPR000244">
    <property type="entry name" value="Ribosomal_bL9"/>
</dbReference>
<dbReference type="GO" id="GO:0003735">
    <property type="term" value="F:structural constituent of ribosome"/>
    <property type="evidence" value="ECO:0007669"/>
    <property type="project" value="InterPro"/>
</dbReference>
<dbReference type="GO" id="GO:1990904">
    <property type="term" value="C:ribonucleoprotein complex"/>
    <property type="evidence" value="ECO:0007669"/>
    <property type="project" value="UniProtKB-KW"/>
</dbReference>
<name>A0A7J0DCG2_9ERIC</name>
<evidence type="ECO:0000313" key="7">
    <source>
        <dbReference type="EMBL" id="GFS32229.1"/>
    </source>
</evidence>
<reference evidence="8" key="1">
    <citation type="submission" date="2019-07" db="EMBL/GenBank/DDBJ databases">
        <title>De Novo Assembly of kiwifruit Actinidia rufa.</title>
        <authorList>
            <person name="Sugita-Konishi S."/>
            <person name="Sato K."/>
            <person name="Mori E."/>
            <person name="Abe Y."/>
            <person name="Kisaki G."/>
            <person name="Hamano K."/>
            <person name="Suezawa K."/>
            <person name="Otani M."/>
            <person name="Fukuda T."/>
            <person name="Manabe T."/>
            <person name="Gomi K."/>
            <person name="Tabuchi M."/>
            <person name="Akimitsu K."/>
            <person name="Kataoka I."/>
        </authorList>
    </citation>
    <scope>NUCLEOTIDE SEQUENCE [LARGE SCALE GENOMIC DNA]</scope>
    <source>
        <strain evidence="8">cv. Fuchu</strain>
    </source>
</reference>
<accession>A0A7J0DCG2</accession>
<comment type="similarity">
    <text evidence="1">Belongs to the bacterial ribosomal protein bL9 family.</text>
</comment>
<feature type="domain" description="Ribosomal protein L9" evidence="6">
    <location>
        <begin position="47"/>
        <end position="83"/>
    </location>
</feature>
<protein>
    <recommendedName>
        <fullName evidence="5">Large ribosomal subunit protein bL9c</fullName>
    </recommendedName>
    <alternativeName>
        <fullName evidence="4">CL9</fullName>
    </alternativeName>
</protein>
<dbReference type="AlphaFoldDB" id="A0A7J0DCG2"/>
<gene>
    <name evidence="7" type="ORF">Acr_00g0021500</name>
</gene>